<dbReference type="GeneID" id="10504770"/>
<accession>F0ZSM1</accession>
<dbReference type="STRING" id="5786.F0ZSM1"/>
<dbReference type="KEGG" id="dpp:DICPUDRAFT_49171"/>
<dbReference type="VEuPathDB" id="AmoebaDB:DICPUDRAFT_49171"/>
<evidence type="ECO:0000256" key="1">
    <source>
        <dbReference type="SAM" id="Phobius"/>
    </source>
</evidence>
<dbReference type="AlphaFoldDB" id="F0ZSM1"/>
<dbReference type="Gene3D" id="3.60.21.10">
    <property type="match status" value="1"/>
</dbReference>
<dbReference type="OMA" id="KFAHYHV"/>
<protein>
    <submittedName>
        <fullName evidence="2">Uncharacterized protein</fullName>
    </submittedName>
</protein>
<feature type="transmembrane region" description="Helical" evidence="1">
    <location>
        <begin position="253"/>
        <end position="272"/>
    </location>
</feature>
<evidence type="ECO:0000313" key="3">
    <source>
        <dbReference type="Proteomes" id="UP000001064"/>
    </source>
</evidence>
<organism evidence="2 3">
    <name type="scientific">Dictyostelium purpureum</name>
    <name type="common">Slime mold</name>
    <dbReference type="NCBI Taxonomy" id="5786"/>
    <lineage>
        <taxon>Eukaryota</taxon>
        <taxon>Amoebozoa</taxon>
        <taxon>Evosea</taxon>
        <taxon>Eumycetozoa</taxon>
        <taxon>Dictyostelia</taxon>
        <taxon>Dictyosteliales</taxon>
        <taxon>Dictyosteliaceae</taxon>
        <taxon>Dictyostelium</taxon>
    </lineage>
</organism>
<keyword evidence="1" id="KW-1133">Transmembrane helix</keyword>
<keyword evidence="1" id="KW-0472">Membrane</keyword>
<keyword evidence="3" id="KW-1185">Reference proteome</keyword>
<evidence type="ECO:0000313" key="2">
    <source>
        <dbReference type="EMBL" id="EGC33070.1"/>
    </source>
</evidence>
<reference evidence="3" key="1">
    <citation type="journal article" date="2011" name="Genome Biol.">
        <title>Comparative genomics of the social amoebae Dictyostelium discoideum and Dictyostelium purpureum.</title>
        <authorList>
            <consortium name="US DOE Joint Genome Institute (JGI-PGF)"/>
            <person name="Sucgang R."/>
            <person name="Kuo A."/>
            <person name="Tian X."/>
            <person name="Salerno W."/>
            <person name="Parikh A."/>
            <person name="Feasley C.L."/>
            <person name="Dalin E."/>
            <person name="Tu H."/>
            <person name="Huang E."/>
            <person name="Barry K."/>
            <person name="Lindquist E."/>
            <person name="Shapiro H."/>
            <person name="Bruce D."/>
            <person name="Schmutz J."/>
            <person name="Salamov A."/>
            <person name="Fey P."/>
            <person name="Gaudet P."/>
            <person name="Anjard C."/>
            <person name="Babu M.M."/>
            <person name="Basu S."/>
            <person name="Bushmanova Y."/>
            <person name="van der Wel H."/>
            <person name="Katoh-Kurasawa M."/>
            <person name="Dinh C."/>
            <person name="Coutinho P.M."/>
            <person name="Saito T."/>
            <person name="Elias M."/>
            <person name="Schaap P."/>
            <person name="Kay R.R."/>
            <person name="Henrissat B."/>
            <person name="Eichinger L."/>
            <person name="Rivero F."/>
            <person name="Putnam N.H."/>
            <person name="West C.M."/>
            <person name="Loomis W.F."/>
            <person name="Chisholm R.L."/>
            <person name="Shaulsky G."/>
            <person name="Strassmann J.E."/>
            <person name="Queller D.C."/>
            <person name="Kuspa A."/>
            <person name="Grigoriev I.V."/>
        </authorList>
    </citation>
    <scope>NUCLEOTIDE SEQUENCE [LARGE SCALE GENOMIC DNA]</scope>
    <source>
        <strain evidence="3">QSDP1</strain>
    </source>
</reference>
<gene>
    <name evidence="2" type="ORF">DICPUDRAFT_49171</name>
</gene>
<dbReference type="EMBL" id="GL871160">
    <property type="protein sequence ID" value="EGC33070.1"/>
    <property type="molecule type" value="Genomic_DNA"/>
</dbReference>
<feature type="transmembrane region" description="Helical" evidence="1">
    <location>
        <begin position="64"/>
        <end position="84"/>
    </location>
</feature>
<name>F0ZSM1_DICPU</name>
<dbReference type="SUPFAM" id="SSF56300">
    <property type="entry name" value="Metallo-dependent phosphatases"/>
    <property type="match status" value="1"/>
</dbReference>
<dbReference type="PANTHER" id="PTHR45867:SF10">
    <property type="entry name" value="PURPLE ACID PHOSPHATASE"/>
    <property type="match status" value="1"/>
</dbReference>
<dbReference type="OrthoDB" id="19406at2759"/>
<dbReference type="InParanoid" id="F0ZSM1"/>
<keyword evidence="1" id="KW-0812">Transmembrane</keyword>
<feature type="transmembrane region" description="Helical" evidence="1">
    <location>
        <begin position="90"/>
        <end position="109"/>
    </location>
</feature>
<dbReference type="Proteomes" id="UP000001064">
    <property type="component" value="Unassembled WGS sequence"/>
</dbReference>
<sequence length="719" mass="82759">MEIPYKVSYFLIFSIVPFMGAILLLFIRFLFFEDKDYIRGYNTNKKARLGIDSNGGTLSFKIQLVLLILSMVGLVFTLSAFSSWNYLPVGFTIILSIMLLVFFTIYQLITQFEVERKKRIFKVRNNKNKNYFVTSPNGFSSPIGIEMGGPNSGVGTNVDNNRSKKEILLESLNIENNNGNSNGIDNNENEEDKNIDLEYTASDQILNSPKNENGYFFYKNQIDPKLSIKDKFKTRVIYFIKDTTSTIQYTPKLSLSLIGLALFLAIFIPLAFEGVCICSHPMAVSTRFSRRFQESYCKDMDVCFAYLTLTEDPSSSMILQIHTRNKPSKTRVALYNMDSGSSKIPIEWESSYFISMSDVIKDEPRYISYVEFNYLFEYTNYKFNFTVETKDGPIESENYSFRTFSNHSNSSGTGSPKDFRFVVGGDVSINGDAKDLAKQGHKFKPDLLIVGGDIAYEDGIGSCYRRWDEKIKFFTKYFSYKEEGDSSDGEKNEKVTRLTPLLMSIGNHEGGAFFQTHKQIPFYFKYFLFNIGDSKKAITDRLSYHIHKLPFNTSMTSLDSCVVTPWDQQTQWLDSQWSSDKYANTNKLVVYHHPIYESWGHLGATIPKLAQQTIVPIFDRYQVPFAYENHEHLFKRTKPLYNNQLVNSTGNITGTTYVGDGSWGISYINEKPATEYLPWYLHKRSFCNHLWFTTINEKKIKLEAYDPDGNLLDSIEYIK</sequence>
<proteinExistence type="predicted"/>
<dbReference type="eggNOG" id="ENOG502S4X4">
    <property type="taxonomic scope" value="Eukaryota"/>
</dbReference>
<dbReference type="RefSeq" id="XP_003290420.1">
    <property type="nucleotide sequence ID" value="XM_003290372.1"/>
</dbReference>
<dbReference type="GO" id="GO:0003993">
    <property type="term" value="F:acid phosphatase activity"/>
    <property type="evidence" value="ECO:0000318"/>
    <property type="project" value="GO_Central"/>
</dbReference>
<dbReference type="PANTHER" id="PTHR45867">
    <property type="entry name" value="PURPLE ACID PHOSPHATASE"/>
    <property type="match status" value="1"/>
</dbReference>
<feature type="transmembrane region" description="Helical" evidence="1">
    <location>
        <begin position="6"/>
        <end position="31"/>
    </location>
</feature>
<dbReference type="InterPro" id="IPR029052">
    <property type="entry name" value="Metallo-depent_PP-like"/>
</dbReference>